<feature type="region of interest" description="Disordered" evidence="12">
    <location>
        <begin position="77"/>
        <end position="112"/>
    </location>
</feature>
<dbReference type="VEuPathDB" id="FungiDB:GMDG_01322"/>
<evidence type="ECO:0000256" key="1">
    <source>
        <dbReference type="ARBA" id="ARBA00003798"/>
    </source>
</evidence>
<accession>A0A177A548</accession>
<dbReference type="InterPro" id="IPR027417">
    <property type="entry name" value="P-loop_NTPase"/>
</dbReference>
<dbReference type="GO" id="GO:0051731">
    <property type="term" value="F:polynucleotide 5'-hydroxyl-kinase activity"/>
    <property type="evidence" value="ECO:0007669"/>
    <property type="project" value="InterPro"/>
</dbReference>
<evidence type="ECO:0000256" key="9">
    <source>
        <dbReference type="ARBA" id="ARBA00022777"/>
    </source>
</evidence>
<dbReference type="PANTHER" id="PTHR12755:SF3">
    <property type="entry name" value="POLYNUCLEOTIDE 5'-HYDROXYL-KINASE NOL9"/>
    <property type="match status" value="1"/>
</dbReference>
<dbReference type="GO" id="GO:0000448">
    <property type="term" value="P:cleavage in ITS2 between 5.8S rRNA and LSU-rRNA of tricistronic rRNA transcript (SSU-rRNA, 5.8S rRNA, LSU-rRNA)"/>
    <property type="evidence" value="ECO:0007669"/>
    <property type="project" value="TreeGrafter"/>
</dbReference>
<feature type="region of interest" description="Disordered" evidence="12">
    <location>
        <begin position="1"/>
        <end position="25"/>
    </location>
</feature>
<evidence type="ECO:0000256" key="12">
    <source>
        <dbReference type="SAM" id="MobiDB-lite"/>
    </source>
</evidence>
<reference evidence="14" key="1">
    <citation type="submission" date="2016-03" db="EMBL/GenBank/DDBJ databases">
        <title>Updated assembly of Pseudogymnoascus destructans, the fungus causing white-nose syndrome of bats.</title>
        <authorList>
            <person name="Palmer J.M."/>
            <person name="Drees K.P."/>
            <person name="Foster J.T."/>
            <person name="Lindner D.L."/>
        </authorList>
    </citation>
    <scope>NUCLEOTIDE SEQUENCE [LARGE SCALE GENOMIC DNA]</scope>
    <source>
        <strain evidence="14">20631-21</strain>
    </source>
</reference>
<dbReference type="Pfam" id="PF16575">
    <property type="entry name" value="CLP1_P"/>
    <property type="match status" value="1"/>
</dbReference>
<dbReference type="GO" id="GO:0005730">
    <property type="term" value="C:nucleolus"/>
    <property type="evidence" value="ECO:0007669"/>
    <property type="project" value="UniProtKB-SubCell"/>
</dbReference>
<dbReference type="PANTHER" id="PTHR12755">
    <property type="entry name" value="CLEAVAGE/POLYADENYLATION FACTOR IA SUBUNIT CLP1P"/>
    <property type="match status" value="1"/>
</dbReference>
<keyword evidence="6" id="KW-0698">rRNA processing</keyword>
<evidence type="ECO:0000259" key="13">
    <source>
        <dbReference type="Pfam" id="PF16575"/>
    </source>
</evidence>
<dbReference type="AlphaFoldDB" id="A0A177A548"/>
<dbReference type="InterPro" id="IPR032319">
    <property type="entry name" value="CLP1_P"/>
</dbReference>
<keyword evidence="8" id="KW-0547">Nucleotide-binding</keyword>
<dbReference type="InterPro" id="IPR045116">
    <property type="entry name" value="Clp1/Grc3"/>
</dbReference>
<protein>
    <recommendedName>
        <fullName evidence="5">Polynucleotide 5'-hydroxyl-kinase GRC3</fullName>
    </recommendedName>
    <alternativeName>
        <fullName evidence="4">Polynucleotide 5'-hydroxyl-kinase grc3</fullName>
    </alternativeName>
</protein>
<name>A0A177A548_9PEZI</name>
<comment type="similarity">
    <text evidence="3">Belongs to the Clp1 family. NOL9/GRC3 subfamily.</text>
</comment>
<comment type="subcellular location">
    <subcellularLocation>
        <location evidence="2">Nucleus</location>
        <location evidence="2">Nucleolus</location>
    </subcellularLocation>
</comment>
<dbReference type="GeneID" id="36287823"/>
<keyword evidence="7" id="KW-0808">Transferase</keyword>
<keyword evidence="9 14" id="KW-0418">Kinase</keyword>
<evidence type="ECO:0000256" key="5">
    <source>
        <dbReference type="ARBA" id="ARBA00019824"/>
    </source>
</evidence>
<evidence type="ECO:0000256" key="3">
    <source>
        <dbReference type="ARBA" id="ARBA00011003"/>
    </source>
</evidence>
<organism evidence="14">
    <name type="scientific">Pseudogymnoascus destructans</name>
    <dbReference type="NCBI Taxonomy" id="655981"/>
    <lineage>
        <taxon>Eukaryota</taxon>
        <taxon>Fungi</taxon>
        <taxon>Dikarya</taxon>
        <taxon>Ascomycota</taxon>
        <taxon>Pezizomycotina</taxon>
        <taxon>Leotiomycetes</taxon>
        <taxon>Thelebolales</taxon>
        <taxon>Thelebolaceae</taxon>
        <taxon>Pseudogymnoascus</taxon>
    </lineage>
</organism>
<keyword evidence="11" id="KW-0539">Nucleus</keyword>
<evidence type="ECO:0000256" key="11">
    <source>
        <dbReference type="ARBA" id="ARBA00023242"/>
    </source>
</evidence>
<evidence type="ECO:0000256" key="4">
    <source>
        <dbReference type="ARBA" id="ARBA00018706"/>
    </source>
</evidence>
<sequence length="735" mass="79543">MSSNKRRKLNADVETKSISAFAARQQRKLATAEGAAVGAAEAVLEGEGPDELNGASFVEAGKTSRAFRLGIEGAGEAKAEEGEFSDSSPYEGRDEVRGSGKKSRGTNTPSEHPVVEFTTVKARGDRIVRDKGGGVSVRLAPGERVVVLGEYRLAVRKGRATVLGASLSPDSTRPYVDVYAPSSHSLPVIRYLESEDNEVIISLGQLKSGLRPLKKLSPLFSRLWNESATALDGGVDSDQRSSFQILFSTVDGPRKIPLHKVYSPPEWNETFAAVSSGKWNRDGISSTMICGPKSSGKSTFAKLLVNRLLTLTPPPKSRSKRPAGVLLLDLDPGQPEYSPPGQLSLVHLLKPNFGPPYTHPDADSGGCTVIQAHSVCATSPSADSDHYMACVSDLLSHYRHYISSHAECPLIINTPGWILGTGLELLMELIKKAKPTVVIYMSTEGPVDVVGSLREEARQTPVIELPSQMSEYTTRTAAQLRIMQTMSYFHLNRSGTTAPWNWSPLASMAPWMVKYSGQDSGILGVMCIGEQPAPQFLNDAINGSVVAVVVVDDELAIRASGEEGADNGDGLSSDISPMVATNTANEHLPYLEPGPNGYPDPKHCHSIGFALVRGIDTKSKCLQLLTAIPHRAIRELAISKKSIVLVSGKLETPGWAYTEKLHQKAVVALNRRKKELGGQVDDEESGEKEMEVDEDYMDEFENSPWVERLEGHRGRGAGERVWKVRRDLGRSGDGG</sequence>
<dbReference type="Proteomes" id="UP000077154">
    <property type="component" value="Unassembled WGS sequence"/>
</dbReference>
<proteinExistence type="inferred from homology"/>
<dbReference type="OrthoDB" id="4054781at2759"/>
<evidence type="ECO:0000256" key="7">
    <source>
        <dbReference type="ARBA" id="ARBA00022679"/>
    </source>
</evidence>
<dbReference type="EMBL" id="KV441400">
    <property type="protein sequence ID" value="OAF57369.1"/>
    <property type="molecule type" value="Genomic_DNA"/>
</dbReference>
<gene>
    <name evidence="14" type="primary">GRC3</name>
    <name evidence="14" type="ORF">VC83_04753</name>
</gene>
<evidence type="ECO:0000256" key="6">
    <source>
        <dbReference type="ARBA" id="ARBA00022552"/>
    </source>
</evidence>
<keyword evidence="10" id="KW-0067">ATP-binding</keyword>
<dbReference type="Gene3D" id="3.40.50.300">
    <property type="entry name" value="P-loop containing nucleotide triphosphate hydrolases"/>
    <property type="match status" value="1"/>
</dbReference>
<dbReference type="eggNOG" id="KOG2750">
    <property type="taxonomic scope" value="Eukaryota"/>
</dbReference>
<comment type="function">
    <text evidence="1">Polynucleotide 5'-kinase involved in rRNA processing.</text>
</comment>
<dbReference type="RefSeq" id="XP_024322659.1">
    <property type="nucleotide sequence ID" value="XM_024468381.1"/>
</dbReference>
<feature type="domain" description="Clp1 P-loop" evidence="13">
    <location>
        <begin position="291"/>
        <end position="490"/>
    </location>
</feature>
<dbReference type="FunFam" id="3.40.50.300:FF:001156">
    <property type="entry name" value="Polynucleotide 5-hydroxyl-kinase grc3"/>
    <property type="match status" value="1"/>
</dbReference>
<dbReference type="GO" id="GO:0005524">
    <property type="term" value="F:ATP binding"/>
    <property type="evidence" value="ECO:0007669"/>
    <property type="project" value="UniProtKB-KW"/>
</dbReference>
<evidence type="ECO:0000256" key="2">
    <source>
        <dbReference type="ARBA" id="ARBA00004604"/>
    </source>
</evidence>
<evidence type="ECO:0000313" key="14">
    <source>
        <dbReference type="EMBL" id="OAF57369.1"/>
    </source>
</evidence>
<evidence type="ECO:0000256" key="8">
    <source>
        <dbReference type="ARBA" id="ARBA00022741"/>
    </source>
</evidence>
<evidence type="ECO:0000256" key="10">
    <source>
        <dbReference type="ARBA" id="ARBA00022840"/>
    </source>
</evidence>